<evidence type="ECO:0000313" key="1">
    <source>
        <dbReference type="EMBL" id="QHT68454.1"/>
    </source>
</evidence>
<gene>
    <name evidence="1" type="ORF">GXP67_18305</name>
</gene>
<protein>
    <submittedName>
        <fullName evidence="1">Uncharacterized protein</fullName>
    </submittedName>
</protein>
<dbReference type="RefSeq" id="WP_162444465.1">
    <property type="nucleotide sequence ID" value="NZ_CP048222.1"/>
</dbReference>
<dbReference type="InterPro" id="IPR046732">
    <property type="entry name" value="DUF6624"/>
</dbReference>
<reference evidence="1 2" key="1">
    <citation type="submission" date="2020-01" db="EMBL/GenBank/DDBJ databases">
        <authorList>
            <person name="Kim M.K."/>
        </authorList>
    </citation>
    <scope>NUCLEOTIDE SEQUENCE [LARGE SCALE GENOMIC DNA]</scope>
    <source>
        <strain evidence="1 2">172606-1</strain>
    </source>
</reference>
<dbReference type="EMBL" id="CP048222">
    <property type="protein sequence ID" value="QHT68454.1"/>
    <property type="molecule type" value="Genomic_DNA"/>
</dbReference>
<organism evidence="1 2">
    <name type="scientific">Rhodocytophaga rosea</name>
    <dbReference type="NCBI Taxonomy" id="2704465"/>
    <lineage>
        <taxon>Bacteria</taxon>
        <taxon>Pseudomonadati</taxon>
        <taxon>Bacteroidota</taxon>
        <taxon>Cytophagia</taxon>
        <taxon>Cytophagales</taxon>
        <taxon>Rhodocytophagaceae</taxon>
        <taxon>Rhodocytophaga</taxon>
    </lineage>
</organism>
<dbReference type="Proteomes" id="UP000480178">
    <property type="component" value="Chromosome"/>
</dbReference>
<dbReference type="Pfam" id="PF20329">
    <property type="entry name" value="DUF6624"/>
    <property type="match status" value="1"/>
</dbReference>
<keyword evidence="2" id="KW-1185">Reference proteome</keyword>
<accession>A0A6C0GKW5</accession>
<name>A0A6C0GKW5_9BACT</name>
<sequence length="184" mass="20974">MHHLIAAELIQLAKYDLEVRQQLQEENKLSPGYNPEMEAVHKQNAARLKQLIAQIGWPTIPKVGKEASEAAWLIVQHSIGDPVFIKSCYALLEQSAGTVNPQQLAYLHDRICYFEGKPQKYGTQYEDKGLYPVEDKNKVNALRTKLALKPHSMDIITEATKTELPTDLHTDPEFNAWRKKVGWI</sequence>
<dbReference type="KEGG" id="rhoz:GXP67_18305"/>
<proteinExistence type="predicted"/>
<dbReference type="AlphaFoldDB" id="A0A6C0GKW5"/>
<evidence type="ECO:0000313" key="2">
    <source>
        <dbReference type="Proteomes" id="UP000480178"/>
    </source>
</evidence>